<gene>
    <name evidence="2" type="ordered locus">Bfae_03030</name>
</gene>
<dbReference type="PATRIC" id="fig|446465.5.peg.299"/>
<sequence>MDALDILRDLASRPRAAADALREHLNPVSLNARPGGHDNSVAWLLWHTGREIDVQLADLTRDEQLWTSHGYADRFALGPLGDTVGYGHTPDEARRIVIEDGRGLLEYVDAALAAIDAHLAMVTVEDLEDVIDEQWDPPITRGARLVSILDDAIQHLAQAAYALGMPLGD</sequence>
<evidence type="ECO:0000313" key="3">
    <source>
        <dbReference type="Proteomes" id="UP000001919"/>
    </source>
</evidence>
<dbReference type="SUPFAM" id="SSF109854">
    <property type="entry name" value="DinB/YfiT-like putative metalloenzymes"/>
    <property type="match status" value="1"/>
</dbReference>
<dbReference type="KEGG" id="bfa:Bfae_03030"/>
<evidence type="ECO:0000313" key="2">
    <source>
        <dbReference type="EMBL" id="ACU84179.1"/>
    </source>
</evidence>
<dbReference type="AlphaFoldDB" id="C7MGI8"/>
<dbReference type="HOGENOM" id="CLU_133313_0_0_11"/>
<evidence type="ECO:0000259" key="1">
    <source>
        <dbReference type="Pfam" id="PF12867"/>
    </source>
</evidence>
<dbReference type="InterPro" id="IPR034660">
    <property type="entry name" value="DinB/YfiT-like"/>
</dbReference>
<dbReference type="EMBL" id="CP001643">
    <property type="protein sequence ID" value="ACU84179.1"/>
    <property type="molecule type" value="Genomic_DNA"/>
</dbReference>
<reference evidence="2 3" key="1">
    <citation type="journal article" date="2009" name="Stand. Genomic Sci.">
        <title>Complete genome sequence of Brachybacterium faecium type strain (Schefferle 6-10).</title>
        <authorList>
            <person name="Lapidus A."/>
            <person name="Pukall R."/>
            <person name="Labuttii K."/>
            <person name="Copeland A."/>
            <person name="Del Rio T.G."/>
            <person name="Nolan M."/>
            <person name="Chen F."/>
            <person name="Lucas S."/>
            <person name="Tice H."/>
            <person name="Cheng J.F."/>
            <person name="Bruce D."/>
            <person name="Goodwin L."/>
            <person name="Pitluck S."/>
            <person name="Rohde M."/>
            <person name="Goker M."/>
            <person name="Pati A."/>
            <person name="Ivanova N."/>
            <person name="Mavrommatis K."/>
            <person name="Chen A."/>
            <person name="Palaniappan K."/>
            <person name="D'haeseleer P."/>
            <person name="Chain P."/>
            <person name="Bristow J."/>
            <person name="Eisen J.A."/>
            <person name="Markowitz V."/>
            <person name="Hugenholtz P."/>
            <person name="Kyrpides N.C."/>
            <person name="Klenk H.P."/>
        </authorList>
    </citation>
    <scope>NUCLEOTIDE SEQUENCE [LARGE SCALE GENOMIC DNA]</scope>
    <source>
        <strain evidence="3">ATCC 43885 / DSM 4810 / JCM 11609 / LMG 19847 / NBRC 14762 / NCIMB 9860 / 6-10</strain>
    </source>
</reference>
<dbReference type="Pfam" id="PF12867">
    <property type="entry name" value="DinB_2"/>
    <property type="match status" value="1"/>
</dbReference>
<dbReference type="Proteomes" id="UP000001919">
    <property type="component" value="Chromosome"/>
</dbReference>
<dbReference type="eggNOG" id="COG2318">
    <property type="taxonomic scope" value="Bacteria"/>
</dbReference>
<protein>
    <recommendedName>
        <fullName evidence="1">DinB-like domain-containing protein</fullName>
    </recommendedName>
</protein>
<dbReference type="NCBIfam" id="NF047843">
    <property type="entry name" value="MST_Rv0443"/>
    <property type="match status" value="1"/>
</dbReference>
<proteinExistence type="predicted"/>
<feature type="domain" description="DinB-like" evidence="1">
    <location>
        <begin position="16"/>
        <end position="159"/>
    </location>
</feature>
<organism evidence="2 3">
    <name type="scientific">Brachybacterium faecium (strain ATCC 43885 / DSM 4810 / JCM 11609 / LMG 19847 / NBRC 14762 / NCIMB 9860 / 6-10)</name>
    <dbReference type="NCBI Taxonomy" id="446465"/>
    <lineage>
        <taxon>Bacteria</taxon>
        <taxon>Bacillati</taxon>
        <taxon>Actinomycetota</taxon>
        <taxon>Actinomycetes</taxon>
        <taxon>Micrococcales</taxon>
        <taxon>Dermabacteraceae</taxon>
        <taxon>Brachybacterium</taxon>
    </lineage>
</organism>
<dbReference type="STRING" id="446465.Bfae_03030"/>
<dbReference type="OrthoDB" id="2363925at2"/>
<name>C7MGI8_BRAFD</name>
<keyword evidence="3" id="KW-1185">Reference proteome</keyword>
<dbReference type="Gene3D" id="1.20.120.450">
    <property type="entry name" value="dinb family like domain"/>
    <property type="match status" value="1"/>
</dbReference>
<accession>C7MGI8</accession>
<dbReference type="InterPro" id="IPR024775">
    <property type="entry name" value="DinB-like"/>
</dbReference>